<dbReference type="PANTHER" id="PTHR38139">
    <property type="entry name" value="GATE DOMAIN-CONTAINING PROTEIN"/>
    <property type="match status" value="1"/>
</dbReference>
<proteinExistence type="predicted"/>
<accession>A0A949TFW2</accession>
<dbReference type="Pfam" id="PF07670">
    <property type="entry name" value="Gate"/>
    <property type="match status" value="1"/>
</dbReference>
<feature type="transmembrane region" description="Helical" evidence="1">
    <location>
        <begin position="111"/>
        <end position="133"/>
    </location>
</feature>
<evidence type="ECO:0000313" key="4">
    <source>
        <dbReference type="Proteomes" id="UP000694308"/>
    </source>
</evidence>
<evidence type="ECO:0000256" key="1">
    <source>
        <dbReference type="SAM" id="Phobius"/>
    </source>
</evidence>
<keyword evidence="1" id="KW-0812">Transmembrane</keyword>
<keyword evidence="4" id="KW-1185">Reference proteome</keyword>
<dbReference type="RefSeq" id="WP_218318478.1">
    <property type="nucleotide sequence ID" value="NZ_JAEEGC010000004.1"/>
</dbReference>
<name>A0A949TFW2_9CLOT</name>
<protein>
    <submittedName>
        <fullName evidence="3">Nucleoside recognition protein</fullName>
    </submittedName>
</protein>
<dbReference type="InterPro" id="IPR011642">
    <property type="entry name" value="Gate_dom"/>
</dbReference>
<gene>
    <name evidence="3" type="ORF">I6U48_00705</name>
</gene>
<sequence length="165" mass="17500">MQSNVQQNSNNLAAKKNIIETFMAGAKKGFYIGVELITPAMILGYAIIQFLQITGLLDIVGKLLNPVMMVFGLPGKASVALIAAFFAKTAGAAAAATLYTNGAINAVQATILFPATILMGTLVGHYVRIVIVANTNKKWHPLLIAVPIIDAVIAMLITRAILSFM</sequence>
<keyword evidence="1" id="KW-0472">Membrane</keyword>
<evidence type="ECO:0000259" key="2">
    <source>
        <dbReference type="Pfam" id="PF07670"/>
    </source>
</evidence>
<feature type="transmembrane region" description="Helical" evidence="1">
    <location>
        <begin position="139"/>
        <end position="162"/>
    </location>
</feature>
<comment type="caution">
    <text evidence="3">The sequence shown here is derived from an EMBL/GenBank/DDBJ whole genome shotgun (WGS) entry which is preliminary data.</text>
</comment>
<feature type="domain" description="Nucleoside transporter/FeoB GTPase Gate" evidence="2">
    <location>
        <begin position="37"/>
        <end position="130"/>
    </location>
</feature>
<dbReference type="AlphaFoldDB" id="A0A949TFW2"/>
<dbReference type="InterPro" id="IPR038880">
    <property type="entry name" value="MJ0871-like"/>
</dbReference>
<dbReference type="EMBL" id="JAEEGC010000004">
    <property type="protein sequence ID" value="MBV7271440.1"/>
    <property type="molecule type" value="Genomic_DNA"/>
</dbReference>
<dbReference type="NCBIfam" id="NF007811">
    <property type="entry name" value="PRK10519.1"/>
    <property type="match status" value="1"/>
</dbReference>
<feature type="transmembrane region" description="Helical" evidence="1">
    <location>
        <begin position="77"/>
        <end position="99"/>
    </location>
</feature>
<dbReference type="PANTHER" id="PTHR38139:SF1">
    <property type="entry name" value="NUCLEOSIDE TRANSPORTER_FEOB GTPASE GATE DOMAIN-CONTAINING PROTEIN"/>
    <property type="match status" value="1"/>
</dbReference>
<dbReference type="Proteomes" id="UP000694308">
    <property type="component" value="Unassembled WGS sequence"/>
</dbReference>
<evidence type="ECO:0000313" key="3">
    <source>
        <dbReference type="EMBL" id="MBV7271440.1"/>
    </source>
</evidence>
<feature type="transmembrane region" description="Helical" evidence="1">
    <location>
        <begin position="36"/>
        <end position="57"/>
    </location>
</feature>
<organism evidence="3 4">
    <name type="scientific">Clostridium thailandense</name>
    <dbReference type="NCBI Taxonomy" id="2794346"/>
    <lineage>
        <taxon>Bacteria</taxon>
        <taxon>Bacillati</taxon>
        <taxon>Bacillota</taxon>
        <taxon>Clostridia</taxon>
        <taxon>Eubacteriales</taxon>
        <taxon>Clostridiaceae</taxon>
        <taxon>Clostridium</taxon>
    </lineage>
</organism>
<keyword evidence="1" id="KW-1133">Transmembrane helix</keyword>
<reference evidence="3" key="1">
    <citation type="submission" date="2020-12" db="EMBL/GenBank/DDBJ databases">
        <title>Clostridium thailandense sp. nov., a novel acetogenic bacterium isolated from peat land soil in Thailand.</title>
        <authorList>
            <person name="Chaikitkaew S."/>
            <person name="Birkeland N.K."/>
        </authorList>
    </citation>
    <scope>NUCLEOTIDE SEQUENCE</scope>
    <source>
        <strain evidence="3">PL3</strain>
    </source>
</reference>